<organism evidence="17 18">
    <name type="scientific">Hydra vulgaris</name>
    <name type="common">Hydra</name>
    <name type="synonym">Hydra attenuata</name>
    <dbReference type="NCBI Taxonomy" id="6087"/>
    <lineage>
        <taxon>Eukaryota</taxon>
        <taxon>Metazoa</taxon>
        <taxon>Cnidaria</taxon>
        <taxon>Hydrozoa</taxon>
        <taxon>Hydroidolina</taxon>
        <taxon>Anthoathecata</taxon>
        <taxon>Aplanulata</taxon>
        <taxon>Hydridae</taxon>
        <taxon>Hydra</taxon>
    </lineage>
</organism>
<evidence type="ECO:0000256" key="5">
    <source>
        <dbReference type="ARBA" id="ARBA00022989"/>
    </source>
</evidence>
<dbReference type="EC" id="4.6.1.2" evidence="2 11"/>
<evidence type="ECO:0000256" key="10">
    <source>
        <dbReference type="RuleBase" id="RU000405"/>
    </source>
</evidence>
<dbReference type="RefSeq" id="XP_065644613.1">
    <property type="nucleotide sequence ID" value="XM_065788541.1"/>
</dbReference>
<dbReference type="PROSITE" id="PS00022">
    <property type="entry name" value="EGF_1"/>
    <property type="match status" value="2"/>
</dbReference>
<keyword evidence="9" id="KW-0245">EGF-like domain</keyword>
<comment type="similarity">
    <text evidence="10">Belongs to the adenylyl cyclase class-4/guanylyl cyclase family.</text>
</comment>
<evidence type="ECO:0000256" key="6">
    <source>
        <dbReference type="ARBA" id="ARBA00023136"/>
    </source>
</evidence>
<dbReference type="PROSITE" id="PS50026">
    <property type="entry name" value="EGF_3"/>
    <property type="match status" value="1"/>
</dbReference>
<evidence type="ECO:0000259" key="14">
    <source>
        <dbReference type="PROSITE" id="PS50011"/>
    </source>
</evidence>
<evidence type="ECO:0000256" key="11">
    <source>
        <dbReference type="RuleBase" id="RU003431"/>
    </source>
</evidence>
<feature type="disulfide bond" evidence="9">
    <location>
        <begin position="1032"/>
        <end position="1041"/>
    </location>
</feature>
<evidence type="ECO:0000259" key="16">
    <source>
        <dbReference type="PROSITE" id="PS50125"/>
    </source>
</evidence>
<feature type="signal peptide" evidence="13">
    <location>
        <begin position="1"/>
        <end position="20"/>
    </location>
</feature>
<sequence>MNNYCVTIVVTIRLVSFIITAPTLRWHPDYPTPGTYFNASLEDQPFYTANLDIGWSIVAVVQLVDSDTGNLIEHNTLTLINHYSKKVWDAAQNNITLVDNYTGDFCIADFWLRNSYLRWENWKPNYRQCGVAGQWINMYKGEAWFRQIYFQNQAFSGDDQRFIQVNLTYNNTQYLINTLPFSTYSFRYLPNGLKFVNPLPATVVANTPFTVKLQVVNSEGFRINDTQYSNWETMSAVSYIHKLYSRPYGLWLFETDCVLSGSDVVTTVTNDLAIFKNLENGTVDVTMQLEDIFENLQLNFTLKKKYQPYRRYPEEEFNSVANRMDTYELFSPFLIDASSNSSFIRYKNYNPVDYFRGTLLANITVTAQTAFQFRIVAGHTFVGNQGAGLQIMNPLQVEIIDINGNRVTSGPDSNLTVTTLSDVPNTCISTDSTFLLKRGVGTFSGSICGSILSTSLKFQVSSSIGTLTTNSTASFLVLDTWNWYAATGTSQEDSVLLSLNYYLSNTYWLGSRTPNVFEYYTVEALINALKASKVNTADRLVAMIGPSDNALTGAYAAIAGANDYIMVSYTNTKSIYSDSIRYPHFMRVTFTDSYRFLLIANALANRNWKKIAVATVINVPLPEEFLVHTVFFKILYDVIYFPIYINKESMDIFFNDLIATKTRIYFSFLSGDYLKAMVAQVALRNLTAENGYLWLGEDNMINDFPYDNGGPCANITPTCIEAFRGATVFENHYPVSGFEGGNFDRLKLAHGQQYHQVMTWTGDYYEKVVATLAWDALSVTASALIFMSNNKLTVTSKFLRELILTKTSPFTLTGTILFDSSGNRRNYTASLLQFDDLPGENNRAVLKRKRYLYLGDNVTLQNIQDNNALCEISAAGQQMIYHSVPQINKNRISYNSIKGTMNDDLSINGPIAFVKTVITEYIPPAYYCSHGCGGKPLDLSDLTKWEHGTCIKQDVCQCNLNPNTGNLGYSGPTCNITICEFCSYGTCVNPGECVCYEGYISSGDSNDCSIPTCSKFGCSENGYCASADICQCDSGFYGLDCSKKCQCVHGQCNDGNSGTGKCSCDSGYIGATCSTKTLAIAIPVVLGCIVLFALLFFIGRQKYKEMQLQAQLMSTDWKAEWETIRLRQKGQKSSMKSLAIDVSKISGNSGISKEIVYNENQAVWNSKDVMLKRLRKDNIELNDTIRWEIKQMKDLKHPNLCLFIGACLQSPNVSILNEVCAKGSLEDILYNDDIALGWNFKYSMLKDICRGMMYLASSEIKSHGRLKSSNCLVDNRWTVKLVDYGLKTFRSNEQGVRLFSPGDGLGVNIPTQEELEGCDYYNLLWTAPEIINTGVSHPNHVGYGNIKADVYSYSIIMVEMCTRQQPFHELDQIKIEKIIQMVGRLIPIPNNVATVDCRDSEGIPIKALRPQVDTSDLPEGEIQANAYKNLLKDCWNQDYNCRPTFAKIIQQLNTISPHRGELMDNLIALMEQYTNSLEAIVAERTMDLKEQKDKCDLLLTKMLPPLIAEELKSGNNPKPEFFSCVTVYFSDVVGFGKMCSTCTPYEIVDLLNDLYSVMDDIIESFDCYKVETIGDCYMVVSGLPVRNGDQHVCEVANMSLQLLSSLNGIGYRHLAGSQVQLRIGMHSGPVVAGVVGIKMPRYCLFGDTVNTASRMESGGFALKIHLSEDTYKILQTFEGYQFFCRGERQVKGRGLMTTYYLIGKEGANYNLPTEDMALSASQHYFK</sequence>
<evidence type="ECO:0000313" key="18">
    <source>
        <dbReference type="RefSeq" id="XP_065644613.1"/>
    </source>
</evidence>
<keyword evidence="6 12" id="KW-0472">Membrane</keyword>
<dbReference type="Proteomes" id="UP001652625">
    <property type="component" value="Chromosome 01"/>
</dbReference>
<feature type="domain" description="EGF-like" evidence="15">
    <location>
        <begin position="1009"/>
        <end position="1042"/>
    </location>
</feature>
<dbReference type="InterPro" id="IPR011009">
    <property type="entry name" value="Kinase-like_dom_sf"/>
</dbReference>
<name>A0ABM4B6Y7_HYDVU</name>
<dbReference type="Pfam" id="PF00211">
    <property type="entry name" value="Guanylate_cyc"/>
    <property type="match status" value="1"/>
</dbReference>
<protein>
    <recommendedName>
        <fullName evidence="2 11">Guanylate cyclase</fullName>
        <ecNumber evidence="2 11">4.6.1.2</ecNumber>
    </recommendedName>
</protein>
<dbReference type="Gene3D" id="3.30.70.1230">
    <property type="entry name" value="Nucleotide cyclase"/>
    <property type="match status" value="1"/>
</dbReference>
<keyword evidence="5 12" id="KW-1133">Transmembrane helix</keyword>
<dbReference type="InterPro" id="IPR029787">
    <property type="entry name" value="Nucleotide_cyclase"/>
</dbReference>
<dbReference type="SUPFAM" id="SSF53822">
    <property type="entry name" value="Periplasmic binding protein-like I"/>
    <property type="match status" value="1"/>
</dbReference>
<keyword evidence="7 10" id="KW-0456">Lyase</keyword>
<proteinExistence type="inferred from homology"/>
<reference evidence="18" key="2">
    <citation type="submission" date="2025-08" db="UniProtKB">
        <authorList>
            <consortium name="RefSeq"/>
        </authorList>
    </citation>
    <scope>IDENTIFICATION</scope>
</reference>
<dbReference type="PROSITE" id="PS50125">
    <property type="entry name" value="GUANYLATE_CYCLASE_2"/>
    <property type="match status" value="1"/>
</dbReference>
<dbReference type="SUPFAM" id="SSF56112">
    <property type="entry name" value="Protein kinase-like (PK-like)"/>
    <property type="match status" value="1"/>
</dbReference>
<dbReference type="InterPro" id="IPR001828">
    <property type="entry name" value="ANF_lig-bd_rcpt"/>
</dbReference>
<comment type="catalytic activity">
    <reaction evidence="11">
        <text>GTP = 3',5'-cyclic GMP + diphosphate</text>
        <dbReference type="Rhea" id="RHEA:13665"/>
        <dbReference type="ChEBI" id="CHEBI:33019"/>
        <dbReference type="ChEBI" id="CHEBI:37565"/>
        <dbReference type="ChEBI" id="CHEBI:57746"/>
        <dbReference type="EC" id="4.6.1.2"/>
    </reaction>
</comment>
<evidence type="ECO:0000256" key="4">
    <source>
        <dbReference type="ARBA" id="ARBA00022741"/>
    </source>
</evidence>
<dbReference type="GeneID" id="100197588"/>
<dbReference type="PROSITE" id="PS50011">
    <property type="entry name" value="PROTEIN_KINASE_DOM"/>
    <property type="match status" value="1"/>
</dbReference>
<keyword evidence="17" id="KW-1185">Reference proteome</keyword>
<dbReference type="InterPro" id="IPR018297">
    <property type="entry name" value="A/G_cyclase_CS"/>
</dbReference>
<dbReference type="SMART" id="SM00181">
    <property type="entry name" value="EGF"/>
    <property type="match status" value="3"/>
</dbReference>
<dbReference type="InterPro" id="IPR009030">
    <property type="entry name" value="Growth_fac_rcpt_cys_sf"/>
</dbReference>
<dbReference type="InterPro" id="IPR001245">
    <property type="entry name" value="Ser-Thr/Tyr_kinase_cat_dom"/>
</dbReference>
<feature type="transmembrane region" description="Helical" evidence="12">
    <location>
        <begin position="1078"/>
        <end position="1098"/>
    </location>
</feature>
<dbReference type="PANTHER" id="PTHR11920:SF335">
    <property type="entry name" value="GUANYLATE CYCLASE"/>
    <property type="match status" value="1"/>
</dbReference>
<dbReference type="InterPro" id="IPR028082">
    <property type="entry name" value="Peripla_BP_I"/>
</dbReference>
<reference evidence="17" key="1">
    <citation type="submission" date="2025-05" db="UniProtKB">
        <authorList>
            <consortium name="RefSeq"/>
        </authorList>
    </citation>
    <scope>NUCLEOTIDE SEQUENCE [LARGE SCALE GENOMIC DNA]</scope>
</reference>
<dbReference type="Gene3D" id="2.10.25.10">
    <property type="entry name" value="Laminin"/>
    <property type="match status" value="2"/>
</dbReference>
<dbReference type="SMART" id="SM00044">
    <property type="entry name" value="CYCc"/>
    <property type="match status" value="1"/>
</dbReference>
<evidence type="ECO:0000256" key="13">
    <source>
        <dbReference type="SAM" id="SignalP"/>
    </source>
</evidence>
<dbReference type="Pfam" id="PF01094">
    <property type="entry name" value="ANF_receptor"/>
    <property type="match status" value="1"/>
</dbReference>
<dbReference type="InterPro" id="IPR001054">
    <property type="entry name" value="A/G_cyclase"/>
</dbReference>
<keyword evidence="4" id="KW-0547">Nucleotide-binding</keyword>
<dbReference type="PANTHER" id="PTHR11920">
    <property type="entry name" value="GUANYLYL CYCLASE"/>
    <property type="match status" value="1"/>
</dbReference>
<evidence type="ECO:0000313" key="17">
    <source>
        <dbReference type="Proteomes" id="UP001652625"/>
    </source>
</evidence>
<evidence type="ECO:0000256" key="7">
    <source>
        <dbReference type="ARBA" id="ARBA00023239"/>
    </source>
</evidence>
<dbReference type="SMART" id="SM00220">
    <property type="entry name" value="S_TKc"/>
    <property type="match status" value="1"/>
</dbReference>
<gene>
    <name evidence="18" type="primary">LOC100197588</name>
</gene>
<feature type="domain" description="Protein kinase" evidence="14">
    <location>
        <begin position="1140"/>
        <end position="1455"/>
    </location>
</feature>
<dbReference type="InterPro" id="IPR000719">
    <property type="entry name" value="Prot_kinase_dom"/>
</dbReference>
<dbReference type="InterPro" id="IPR000742">
    <property type="entry name" value="EGF"/>
</dbReference>
<evidence type="ECO:0000256" key="3">
    <source>
        <dbReference type="ARBA" id="ARBA00022692"/>
    </source>
</evidence>
<evidence type="ECO:0000256" key="9">
    <source>
        <dbReference type="PROSITE-ProRule" id="PRU00076"/>
    </source>
</evidence>
<comment type="subcellular location">
    <subcellularLocation>
        <location evidence="1">Membrane</location>
        <topology evidence="1">Single-pass type I membrane protein</topology>
    </subcellularLocation>
</comment>
<dbReference type="SUPFAM" id="SSF57184">
    <property type="entry name" value="Growth factor receptor domain"/>
    <property type="match status" value="1"/>
</dbReference>
<evidence type="ECO:0000256" key="2">
    <source>
        <dbReference type="ARBA" id="ARBA00012202"/>
    </source>
</evidence>
<dbReference type="Gene3D" id="1.10.510.10">
    <property type="entry name" value="Transferase(Phosphotransferase) domain 1"/>
    <property type="match status" value="1"/>
</dbReference>
<dbReference type="Pfam" id="PF07714">
    <property type="entry name" value="PK_Tyr_Ser-Thr"/>
    <property type="match status" value="1"/>
</dbReference>
<keyword evidence="9" id="KW-1015">Disulfide bond</keyword>
<dbReference type="PROSITE" id="PS00452">
    <property type="entry name" value="GUANYLATE_CYCLASE_1"/>
    <property type="match status" value="1"/>
</dbReference>
<evidence type="ECO:0000256" key="12">
    <source>
        <dbReference type="SAM" id="Phobius"/>
    </source>
</evidence>
<feature type="domain" description="Guanylate cyclase" evidence="16">
    <location>
        <begin position="1526"/>
        <end position="1656"/>
    </location>
</feature>
<dbReference type="CDD" id="cd07302">
    <property type="entry name" value="CHD"/>
    <property type="match status" value="1"/>
</dbReference>
<dbReference type="SUPFAM" id="SSF55073">
    <property type="entry name" value="Nucleotide cyclase"/>
    <property type="match status" value="1"/>
</dbReference>
<evidence type="ECO:0000256" key="8">
    <source>
        <dbReference type="ARBA" id="ARBA00023293"/>
    </source>
</evidence>
<comment type="caution">
    <text evidence="9">Lacks conserved residue(s) required for the propagation of feature annotation.</text>
</comment>
<feature type="chain" id="PRO_5046214525" description="Guanylate cyclase" evidence="13">
    <location>
        <begin position="21"/>
        <end position="1726"/>
    </location>
</feature>
<evidence type="ECO:0000259" key="15">
    <source>
        <dbReference type="PROSITE" id="PS50026"/>
    </source>
</evidence>
<dbReference type="Gene3D" id="3.40.50.2300">
    <property type="match status" value="2"/>
</dbReference>
<keyword evidence="13" id="KW-0732">Signal</keyword>
<keyword evidence="8 11" id="KW-0141">cGMP biosynthesis</keyword>
<accession>A0ABM4B6Y7</accession>
<keyword evidence="3 12" id="KW-0812">Transmembrane</keyword>
<evidence type="ECO:0000256" key="1">
    <source>
        <dbReference type="ARBA" id="ARBA00004479"/>
    </source>
</evidence>
<dbReference type="InterPro" id="IPR050401">
    <property type="entry name" value="Cyclic_nucleotide_synthase"/>
</dbReference>
<dbReference type="PROSITE" id="PS01186">
    <property type="entry name" value="EGF_2"/>
    <property type="match status" value="1"/>
</dbReference>